<dbReference type="PROSITE" id="PS00477">
    <property type="entry name" value="ALPHA_2_MACROGLOBULIN"/>
    <property type="match status" value="1"/>
</dbReference>
<dbReference type="Gene3D" id="2.60.40.1930">
    <property type="match status" value="2"/>
</dbReference>
<keyword evidence="3" id="KW-0964">Secreted</keyword>
<sequence length="1405" mass="156197">MGRFGMQTWALFVTFGCMYLGQAAAGPQYMVAVPAILESGAQVKFCASLMKPNETLVMTEFHVCHEFMAPVVPKEHIMDFHVVVQGRTFYSVEVRKVMIQVYQPVSFVQTDKPIYLPGQTVQFRVVTLDTKLRPACRNYDIIEIEDVNGNRIGQWVNYTSDGKILQLSYSLNSEAKEGTYQITVSSGDNKIYQSFKVEKYVLPKFEVKITTKDEVSIAQEEIAVEACAKYTYGQPVPGTILIDVCRPLNSYLFGVRRGPEDLPEVTAPCHKESKKADKDGCAKFTIQMSTFTKLDEKALQDSLEVVAKMEEEGTGVTHSQSKRMTISYVIGTLSFFDTPKVYEKDSTIQGKVKAVKFNDEPLANTKVYLFAGERWSSRHLQNLTTDASGVAQFTLDTSGHSGEIHLHITTKTSLEYPGYRVPHYVDGDVRISMALESTLDTKTVSSLEVKQNSETLPCDQDVEISINYSVVKEEKAQMDVIYLVVGREGLVMQGIEEISVGKDPVTEGCVTFKLRVTADLAPEFSVVAYAVLPSTFVIAHSQTFQTEKCFSHKVELEFTPPQGVPGEAASLQVTANKYSLCGLSAVDQSVLIKEPGKHLKAETIYNLLPGTRYVPYQVQDPNECLPVRPKRSIWPYPGNTQDAHAIFQNNGLKMATNLLVRAPDCLSYLGRQYHYGQYYVRKSEFEVARMEDQLVAMSGVGFGGSAPPSPLIETVRAFFPETWIWNLVETGSSGTADLPLTIPDTITTWRPRPSPFFLELTLPYSIIRGERFELKATVFNYLSSCMMVSVNPIASDDYTLTLTPGSKTTFCLCGNERNTLSWTMDAKSLGSVNVTVRAEAVASSVLCGNEVVHVPERGRADVVTRPLIVKPEGIEVAKTHNLLLCPKEQTLTEEVQFQLPENVIAGSARAAVSVLGDIMGRSMKNLDGLLRMPYGCGEQNMALLAPNIYIMEYLTNTNQLTTELRERATHYLTSGYQRQLNYKHSDGAYSAFGTGTGNTWLTAFVLRSFVKASNFVYIDPQNIQDSKKWLEERQMPDGCFESVGKLFHNGMKGGVSDNVTLTAYIIAAFLENQVPADDPAVASALTCLKASMSDLSNTYTTALLAYVFTLAKDFPTRDQLFNHLDTVAHRDGGFLHWSQRSDSTSASLSVEISAYVLLAKLSATPTLADLGYASQIVRWLTSQQNYYGGYMSTQDTVVALQALARYATLIYSPQGQATVTVQTPKGQLSFEVNQNNKLLYQERMLEDVNGKYTVKVTGNTCASVQISFMYNIPTPAEDSTLSVQVTPEAKCDNNAFRQRMTLKIKSLYKGDQETTNMAILDIKLLSGFTADSQSLTALKNALLVERVEEDKDHVLVYLKELPKDIAVNHQLELIRELTVHNLKPAVVKIYDYYQPSDKDETDKIS</sequence>
<evidence type="ECO:0000313" key="13">
    <source>
        <dbReference type="EMBL" id="KAK7883159.1"/>
    </source>
</evidence>
<feature type="chain" id="PRO_5043698980" description="Alpha-2-macroglobulin-like" evidence="9">
    <location>
        <begin position="26"/>
        <end position="1405"/>
    </location>
</feature>
<dbReference type="GO" id="GO:0004867">
    <property type="term" value="F:serine-type endopeptidase inhibitor activity"/>
    <property type="evidence" value="ECO:0007669"/>
    <property type="project" value="UniProtKB-KW"/>
</dbReference>
<dbReference type="Proteomes" id="UP001460270">
    <property type="component" value="Unassembled WGS sequence"/>
</dbReference>
<feature type="domain" description="Alpha-macroglobulin receptor-binding" evidence="12">
    <location>
        <begin position="1315"/>
        <end position="1403"/>
    </location>
</feature>
<evidence type="ECO:0000256" key="7">
    <source>
        <dbReference type="ARBA" id="ARBA00023157"/>
    </source>
</evidence>
<dbReference type="InterPro" id="IPR013783">
    <property type="entry name" value="Ig-like_fold"/>
</dbReference>
<feature type="signal peptide" evidence="9">
    <location>
        <begin position="1"/>
        <end position="25"/>
    </location>
</feature>
<dbReference type="SMART" id="SM01361">
    <property type="entry name" value="A2M_recep"/>
    <property type="match status" value="1"/>
</dbReference>
<evidence type="ECO:0000256" key="9">
    <source>
        <dbReference type="SAM" id="SignalP"/>
    </source>
</evidence>
<dbReference type="Gene3D" id="1.50.10.20">
    <property type="match status" value="1"/>
</dbReference>
<dbReference type="Pfam" id="PF17791">
    <property type="entry name" value="MG3"/>
    <property type="match status" value="1"/>
</dbReference>
<dbReference type="InterPro" id="IPR019742">
    <property type="entry name" value="MacrogloblnA2_CS"/>
</dbReference>
<evidence type="ECO:0000256" key="2">
    <source>
        <dbReference type="ARBA" id="ARBA00010952"/>
    </source>
</evidence>
<protein>
    <recommendedName>
        <fullName evidence="15">Alpha-2-macroglobulin-like</fullName>
    </recommendedName>
</protein>
<dbReference type="SMART" id="SM01419">
    <property type="entry name" value="Thiol-ester_cl"/>
    <property type="match status" value="1"/>
</dbReference>
<dbReference type="Pfam" id="PF01835">
    <property type="entry name" value="MG2"/>
    <property type="match status" value="1"/>
</dbReference>
<dbReference type="Gene3D" id="2.60.120.1540">
    <property type="match status" value="1"/>
</dbReference>
<keyword evidence="14" id="KW-1185">Reference proteome</keyword>
<dbReference type="InterPro" id="IPR009048">
    <property type="entry name" value="A-macroglobulin_rcpt-bd"/>
</dbReference>
<evidence type="ECO:0000256" key="8">
    <source>
        <dbReference type="ARBA" id="ARBA00023180"/>
    </source>
</evidence>
<dbReference type="Gene3D" id="2.60.40.690">
    <property type="entry name" value="Alpha-macroglobulin, receptor-binding domain"/>
    <property type="match status" value="1"/>
</dbReference>
<dbReference type="Gene3D" id="2.20.130.20">
    <property type="match status" value="1"/>
</dbReference>
<dbReference type="InterPro" id="IPR040839">
    <property type="entry name" value="MG4"/>
</dbReference>
<dbReference type="Pfam" id="PF07677">
    <property type="entry name" value="A2M_recep"/>
    <property type="match status" value="1"/>
</dbReference>
<dbReference type="InterPro" id="IPR047565">
    <property type="entry name" value="Alpha-macroglob_thiol-ester_cl"/>
</dbReference>
<dbReference type="InterPro" id="IPR011625">
    <property type="entry name" value="A2M_N_BRD"/>
</dbReference>
<dbReference type="FunFam" id="2.60.40.1930:FF:000001">
    <property type="entry name" value="CD109 isoform 3"/>
    <property type="match status" value="1"/>
</dbReference>
<dbReference type="EMBL" id="JBBPFD010000021">
    <property type="protein sequence ID" value="KAK7883159.1"/>
    <property type="molecule type" value="Genomic_DNA"/>
</dbReference>
<evidence type="ECO:0000256" key="4">
    <source>
        <dbReference type="ARBA" id="ARBA00022690"/>
    </source>
</evidence>
<dbReference type="InterPro" id="IPR041813">
    <property type="entry name" value="A2M_TED"/>
</dbReference>
<dbReference type="FunFam" id="1.50.10.20:FF:000001">
    <property type="entry name" value="CD109 isoform 1"/>
    <property type="match status" value="1"/>
</dbReference>
<dbReference type="PANTHER" id="PTHR11412">
    <property type="entry name" value="MACROGLOBULIN / COMPLEMENT"/>
    <property type="match status" value="1"/>
</dbReference>
<dbReference type="InterPro" id="IPR041555">
    <property type="entry name" value="MG3"/>
</dbReference>
<evidence type="ECO:0000256" key="5">
    <source>
        <dbReference type="ARBA" id="ARBA00022729"/>
    </source>
</evidence>
<dbReference type="InterPro" id="IPR014756">
    <property type="entry name" value="Ig_E-set"/>
</dbReference>
<dbReference type="Pfam" id="PF07678">
    <property type="entry name" value="TED_complement"/>
    <property type="match status" value="1"/>
</dbReference>
<keyword evidence="6" id="KW-0722">Serine protease inhibitor</keyword>
<organism evidence="13 14">
    <name type="scientific">Mugilogobius chulae</name>
    <name type="common">yellowstripe goby</name>
    <dbReference type="NCBI Taxonomy" id="88201"/>
    <lineage>
        <taxon>Eukaryota</taxon>
        <taxon>Metazoa</taxon>
        <taxon>Chordata</taxon>
        <taxon>Craniata</taxon>
        <taxon>Vertebrata</taxon>
        <taxon>Euteleostomi</taxon>
        <taxon>Actinopterygii</taxon>
        <taxon>Neopterygii</taxon>
        <taxon>Teleostei</taxon>
        <taxon>Neoteleostei</taxon>
        <taxon>Acanthomorphata</taxon>
        <taxon>Gobiaria</taxon>
        <taxon>Gobiiformes</taxon>
        <taxon>Gobioidei</taxon>
        <taxon>Gobiidae</taxon>
        <taxon>Gobionellinae</taxon>
        <taxon>Mugilogobius</taxon>
    </lineage>
</organism>
<evidence type="ECO:0000256" key="6">
    <source>
        <dbReference type="ARBA" id="ARBA00022900"/>
    </source>
</evidence>
<dbReference type="GO" id="GO:0007399">
    <property type="term" value="P:nervous system development"/>
    <property type="evidence" value="ECO:0007669"/>
    <property type="project" value="UniProtKB-ARBA"/>
</dbReference>
<accession>A0AAW0MZU2</accession>
<feature type="domain" description="Alpha-2-macroglobulin" evidence="11">
    <location>
        <begin position="722"/>
        <end position="792"/>
    </location>
</feature>
<keyword evidence="8" id="KW-0325">Glycoprotein</keyword>
<proteinExistence type="inferred from homology"/>
<evidence type="ECO:0000313" key="14">
    <source>
        <dbReference type="Proteomes" id="UP001460270"/>
    </source>
</evidence>
<dbReference type="Gene3D" id="2.60.40.1940">
    <property type="match status" value="1"/>
</dbReference>
<dbReference type="PANTHER" id="PTHR11412:SF150">
    <property type="entry name" value="ALPHA-2-MACROGLOBULIN-RELATED"/>
    <property type="match status" value="1"/>
</dbReference>
<dbReference type="GO" id="GO:0005615">
    <property type="term" value="C:extracellular space"/>
    <property type="evidence" value="ECO:0007669"/>
    <property type="project" value="InterPro"/>
</dbReference>
<feature type="domain" description="Alpha-2-macroglobulin bait region" evidence="10">
    <location>
        <begin position="447"/>
        <end position="593"/>
    </location>
</feature>
<name>A0AAW0MZU2_9GOBI</name>
<evidence type="ECO:0000259" key="12">
    <source>
        <dbReference type="SMART" id="SM01361"/>
    </source>
</evidence>
<dbReference type="InterPro" id="IPR001599">
    <property type="entry name" value="Macroglobln_a2"/>
</dbReference>
<evidence type="ECO:0000256" key="3">
    <source>
        <dbReference type="ARBA" id="ARBA00022525"/>
    </source>
</evidence>
<dbReference type="PROSITE" id="PS51257">
    <property type="entry name" value="PROKAR_LIPOPROTEIN"/>
    <property type="match status" value="1"/>
</dbReference>
<reference evidence="14" key="1">
    <citation type="submission" date="2024-04" db="EMBL/GenBank/DDBJ databases">
        <title>Salinicola lusitanus LLJ914,a marine bacterium isolated from the Okinawa Trough.</title>
        <authorList>
            <person name="Li J."/>
        </authorList>
    </citation>
    <scope>NUCLEOTIDE SEQUENCE [LARGE SCALE GENOMIC DNA]</scope>
</reference>
<evidence type="ECO:0000256" key="1">
    <source>
        <dbReference type="ARBA" id="ARBA00004613"/>
    </source>
</evidence>
<keyword evidence="7" id="KW-1015">Disulfide bond</keyword>
<dbReference type="Gene3D" id="2.60.40.10">
    <property type="entry name" value="Immunoglobulins"/>
    <property type="match status" value="2"/>
</dbReference>
<dbReference type="SMART" id="SM01359">
    <property type="entry name" value="A2M_N_2"/>
    <property type="match status" value="1"/>
</dbReference>
<dbReference type="Pfam" id="PF00207">
    <property type="entry name" value="A2M"/>
    <property type="match status" value="1"/>
</dbReference>
<dbReference type="SMART" id="SM01360">
    <property type="entry name" value="A2M"/>
    <property type="match status" value="1"/>
</dbReference>
<dbReference type="SUPFAM" id="SSF81296">
    <property type="entry name" value="E set domains"/>
    <property type="match status" value="1"/>
</dbReference>
<comment type="similarity">
    <text evidence="2">Belongs to the protease inhibitor I39 (alpha-2-macroglobulin) family.</text>
</comment>
<evidence type="ECO:0008006" key="15">
    <source>
        <dbReference type="Google" id="ProtNLM"/>
    </source>
</evidence>
<dbReference type="SUPFAM" id="SSF49410">
    <property type="entry name" value="Alpha-macroglobulin receptor domain"/>
    <property type="match status" value="1"/>
</dbReference>
<dbReference type="InterPro" id="IPR050473">
    <property type="entry name" value="A2M/Complement_sys"/>
</dbReference>
<dbReference type="Pfam" id="PF17789">
    <property type="entry name" value="MG4"/>
    <property type="match status" value="1"/>
</dbReference>
<dbReference type="InterPro" id="IPR011626">
    <property type="entry name" value="Alpha-macroglobulin_TED"/>
</dbReference>
<gene>
    <name evidence="13" type="ORF">WMY93_029333</name>
</gene>
<keyword evidence="5 9" id="KW-0732">Signal</keyword>
<dbReference type="InterPro" id="IPR002890">
    <property type="entry name" value="MG2"/>
</dbReference>
<comment type="caution">
    <text evidence="13">The sequence shown here is derived from an EMBL/GenBank/DDBJ whole genome shotgun (WGS) entry which is preliminary data.</text>
</comment>
<comment type="subcellular location">
    <subcellularLocation>
        <location evidence="1">Secreted</location>
    </subcellularLocation>
</comment>
<evidence type="ECO:0000259" key="10">
    <source>
        <dbReference type="SMART" id="SM01359"/>
    </source>
</evidence>
<dbReference type="InterPro" id="IPR036595">
    <property type="entry name" value="A-macroglobulin_rcpt-bd_sf"/>
</dbReference>
<dbReference type="InterPro" id="IPR008930">
    <property type="entry name" value="Terpenoid_cyclase/PrenylTrfase"/>
</dbReference>
<keyword evidence="4" id="KW-0646">Protease inhibitor</keyword>
<evidence type="ECO:0000259" key="11">
    <source>
        <dbReference type="SMART" id="SM01360"/>
    </source>
</evidence>
<dbReference type="Pfam" id="PF07703">
    <property type="entry name" value="A2M_BRD"/>
    <property type="match status" value="1"/>
</dbReference>
<dbReference type="CDD" id="cd02897">
    <property type="entry name" value="A2M_2"/>
    <property type="match status" value="1"/>
</dbReference>
<dbReference type="SUPFAM" id="SSF48239">
    <property type="entry name" value="Terpenoid cyclases/Protein prenyltransferases"/>
    <property type="match status" value="1"/>
</dbReference>